<dbReference type="GO" id="GO:0003676">
    <property type="term" value="F:nucleic acid binding"/>
    <property type="evidence" value="ECO:0007669"/>
    <property type="project" value="InterPro"/>
</dbReference>
<dbReference type="VEuPathDB" id="FungiDB:PHYBLDRAFT_118927"/>
<dbReference type="GeneID" id="28989561"/>
<dbReference type="InterPro" id="IPR004875">
    <property type="entry name" value="DDE_SF_endonuclease_dom"/>
</dbReference>
<proteinExistence type="predicted"/>
<dbReference type="RefSeq" id="XP_018284798.1">
    <property type="nucleotide sequence ID" value="XM_018428655.1"/>
</dbReference>
<keyword evidence="3" id="KW-1185">Reference proteome</keyword>
<protein>
    <recommendedName>
        <fullName evidence="1">DDE-1 domain-containing protein</fullName>
    </recommendedName>
</protein>
<name>A0A167JV09_PHYB8</name>
<dbReference type="Proteomes" id="UP000077315">
    <property type="component" value="Unassembled WGS sequence"/>
</dbReference>
<feature type="domain" description="DDE-1" evidence="1">
    <location>
        <begin position="77"/>
        <end position="120"/>
    </location>
</feature>
<dbReference type="EMBL" id="KV441000">
    <property type="protein sequence ID" value="OAD66758.1"/>
    <property type="molecule type" value="Genomic_DNA"/>
</dbReference>
<reference evidence="3" key="1">
    <citation type="submission" date="2015-06" db="EMBL/GenBank/DDBJ databases">
        <title>Expansion of signal transduction pathways in fungi by whole-genome duplication.</title>
        <authorList>
            <consortium name="DOE Joint Genome Institute"/>
            <person name="Corrochano L.M."/>
            <person name="Kuo A."/>
            <person name="Marcet-Houben M."/>
            <person name="Polaino S."/>
            <person name="Salamov A."/>
            <person name="Villalobos J.M."/>
            <person name="Alvarez M.I."/>
            <person name="Avalos J."/>
            <person name="Benito E.P."/>
            <person name="Benoit I."/>
            <person name="Burger G."/>
            <person name="Camino L.P."/>
            <person name="Canovas D."/>
            <person name="Cerda-Olmedo E."/>
            <person name="Cheng J.-F."/>
            <person name="Dominguez A."/>
            <person name="Elias M."/>
            <person name="Eslava A.P."/>
            <person name="Glaser F."/>
            <person name="Grimwood J."/>
            <person name="Gutierrez G."/>
            <person name="Heitman J."/>
            <person name="Henrissat B."/>
            <person name="Iturriaga E.A."/>
            <person name="Lang B.F."/>
            <person name="Lavin J.L."/>
            <person name="Lee S."/>
            <person name="Li W."/>
            <person name="Lindquist E."/>
            <person name="Lopez-Garcia S."/>
            <person name="Luque E.M."/>
            <person name="Marcos A.T."/>
            <person name="Martin J."/>
            <person name="McCluskey K."/>
            <person name="Medina H.R."/>
            <person name="Miralles-Duran A."/>
            <person name="Miyazaki A."/>
            <person name="Munoz-Torres E."/>
            <person name="Oguiza J.A."/>
            <person name="Ohm R."/>
            <person name="Olmedo M."/>
            <person name="Orejas M."/>
            <person name="Ortiz-Castellanos L."/>
            <person name="Pisabarro A.G."/>
            <person name="Rodriguez-Romero J."/>
            <person name="Ruiz-Herrera J."/>
            <person name="Ruiz-Vazquez R."/>
            <person name="Sanz C."/>
            <person name="Schackwitz W."/>
            <person name="Schmutz J."/>
            <person name="Shahriari M."/>
            <person name="Shelest E."/>
            <person name="Silva-Franco F."/>
            <person name="Soanes D."/>
            <person name="Syed K."/>
            <person name="Tagua V.G."/>
            <person name="Talbot N.J."/>
            <person name="Thon M."/>
            <person name="De vries R.P."/>
            <person name="Wiebenga A."/>
            <person name="Yadav J.S."/>
            <person name="Braun E.L."/>
            <person name="Baker S."/>
            <person name="Garre V."/>
            <person name="Horwitz B."/>
            <person name="Torres-Martinez S."/>
            <person name="Idnurm A."/>
            <person name="Herrera-Estrella A."/>
            <person name="Gabaldon T."/>
            <person name="Grigoriev I.V."/>
        </authorList>
    </citation>
    <scope>NUCLEOTIDE SEQUENCE [LARGE SCALE GENOMIC DNA]</scope>
    <source>
        <strain evidence="3">NRRL 1555(-)</strain>
    </source>
</reference>
<evidence type="ECO:0000313" key="3">
    <source>
        <dbReference type="Proteomes" id="UP000077315"/>
    </source>
</evidence>
<evidence type="ECO:0000259" key="1">
    <source>
        <dbReference type="Pfam" id="PF03184"/>
    </source>
</evidence>
<evidence type="ECO:0000313" key="2">
    <source>
        <dbReference type="EMBL" id="OAD66758.1"/>
    </source>
</evidence>
<gene>
    <name evidence="2" type="ORF">PHYBLDRAFT_118927</name>
</gene>
<organism evidence="2 3">
    <name type="scientific">Phycomyces blakesleeanus (strain ATCC 8743b / DSM 1359 / FGSC 10004 / NBRC 33097 / NRRL 1555)</name>
    <dbReference type="NCBI Taxonomy" id="763407"/>
    <lineage>
        <taxon>Eukaryota</taxon>
        <taxon>Fungi</taxon>
        <taxon>Fungi incertae sedis</taxon>
        <taxon>Mucoromycota</taxon>
        <taxon>Mucoromycotina</taxon>
        <taxon>Mucoromycetes</taxon>
        <taxon>Mucorales</taxon>
        <taxon>Phycomycetaceae</taxon>
        <taxon>Phycomyces</taxon>
    </lineage>
</organism>
<accession>A0A167JV09</accession>
<sequence length="145" mass="16605">MKKRLGYKGRRMHSTAASAPVDTMGLKLRIENIKKLKTYKRRDILNFDETDLFYKQPPTTTISKAAVSGQKFNKTWLTVALIANSDDSLKLELFIIGKHAKPRCFSKKTSNLLQILYKLRLISFTGKMTLNTYVWGYLNTIVNLG</sequence>
<dbReference type="STRING" id="763407.A0A167JV09"/>
<dbReference type="InParanoid" id="A0A167JV09"/>
<dbReference type="Pfam" id="PF03184">
    <property type="entry name" value="DDE_1"/>
    <property type="match status" value="1"/>
</dbReference>
<dbReference type="OrthoDB" id="2288804at2759"/>
<dbReference type="AlphaFoldDB" id="A0A167JV09"/>